<keyword evidence="9" id="KW-0472">Membrane</keyword>
<evidence type="ECO:0000256" key="2">
    <source>
        <dbReference type="ARBA" id="ARBA00007208"/>
    </source>
</evidence>
<organism evidence="11 12">
    <name type="scientific">Hyphomonas adhaerens MHS-3</name>
    <dbReference type="NCBI Taxonomy" id="1280949"/>
    <lineage>
        <taxon>Bacteria</taxon>
        <taxon>Pseudomonadati</taxon>
        <taxon>Pseudomonadota</taxon>
        <taxon>Alphaproteobacteria</taxon>
        <taxon>Hyphomonadales</taxon>
        <taxon>Hyphomonadaceae</taxon>
        <taxon>Hyphomonas</taxon>
    </lineage>
</organism>
<protein>
    <recommendedName>
        <fullName evidence="3">Type II secretion system protein N</fullName>
    </recommendedName>
    <alternativeName>
        <fullName evidence="10">General secretion pathway protein N</fullName>
    </alternativeName>
</protein>
<dbReference type="STRING" id="1280949.HAD_14159"/>
<evidence type="ECO:0000256" key="1">
    <source>
        <dbReference type="ARBA" id="ARBA00004533"/>
    </source>
</evidence>
<dbReference type="GO" id="GO:0005886">
    <property type="term" value="C:plasma membrane"/>
    <property type="evidence" value="ECO:0007669"/>
    <property type="project" value="UniProtKB-SubCell"/>
</dbReference>
<name>A0A069E7X4_9PROT</name>
<sequence>MRKILLLSIFIGVLVLTLVARAPLSFILKRSGIVQQGVSWQQARGTFWHGQVTGLSVRGDPIGAVQGDFSLLRMVQGQPGHLIRWSGPQGQGSALAAMSGPGIKVRKGRAAMTFDATRISSVFPAQDVSLRLSNVSIDANTKGCQSASGDVRTDALSTISAVYGANWPELDGSLSCVDGELVVSVEGRAADGTRIAAKSSLQGNGRLELWDVPDSQTNALLLAGFTNEAGRFVYMQRVSNGESVQ</sequence>
<accession>A0A069E7X4</accession>
<comment type="subcellular location">
    <subcellularLocation>
        <location evidence="1">Cell inner membrane</location>
    </subcellularLocation>
</comment>
<dbReference type="InterPro" id="IPR022792">
    <property type="entry name" value="T2SS_protein-GspN"/>
</dbReference>
<dbReference type="EMBL" id="ARYH01000002">
    <property type="protein sequence ID" value="KCZ83752.1"/>
    <property type="molecule type" value="Genomic_DNA"/>
</dbReference>
<evidence type="ECO:0000256" key="3">
    <source>
        <dbReference type="ARBA" id="ARBA00021563"/>
    </source>
</evidence>
<keyword evidence="8" id="KW-0653">Protein transport</keyword>
<evidence type="ECO:0000256" key="5">
    <source>
        <dbReference type="ARBA" id="ARBA00022475"/>
    </source>
</evidence>
<keyword evidence="4" id="KW-0813">Transport</keyword>
<keyword evidence="5" id="KW-1003">Cell membrane</keyword>
<gene>
    <name evidence="11" type="ORF">HAD_14159</name>
</gene>
<evidence type="ECO:0000256" key="4">
    <source>
        <dbReference type="ARBA" id="ARBA00022448"/>
    </source>
</evidence>
<evidence type="ECO:0000313" key="12">
    <source>
        <dbReference type="Proteomes" id="UP000027446"/>
    </source>
</evidence>
<dbReference type="Pfam" id="PF01203">
    <property type="entry name" value="T2SSN"/>
    <property type="match status" value="1"/>
</dbReference>
<evidence type="ECO:0000256" key="6">
    <source>
        <dbReference type="ARBA" id="ARBA00022519"/>
    </source>
</evidence>
<keyword evidence="7" id="KW-0812">Transmembrane</keyword>
<comment type="caution">
    <text evidence="11">The sequence shown here is derived from an EMBL/GenBank/DDBJ whole genome shotgun (WGS) entry which is preliminary data.</text>
</comment>
<proteinExistence type="inferred from homology"/>
<dbReference type="eggNOG" id="ENOG5033A9B">
    <property type="taxonomic scope" value="Bacteria"/>
</dbReference>
<comment type="similarity">
    <text evidence="2">Belongs to the GSP N family.</text>
</comment>
<keyword evidence="6" id="KW-0997">Cell inner membrane</keyword>
<evidence type="ECO:0000313" key="11">
    <source>
        <dbReference type="EMBL" id="KCZ83752.1"/>
    </source>
</evidence>
<evidence type="ECO:0000256" key="10">
    <source>
        <dbReference type="ARBA" id="ARBA00030772"/>
    </source>
</evidence>
<dbReference type="AlphaFoldDB" id="A0A069E7X4"/>
<evidence type="ECO:0000256" key="9">
    <source>
        <dbReference type="ARBA" id="ARBA00023136"/>
    </source>
</evidence>
<keyword evidence="12" id="KW-1185">Reference proteome</keyword>
<dbReference type="GO" id="GO:0015627">
    <property type="term" value="C:type II protein secretion system complex"/>
    <property type="evidence" value="ECO:0007669"/>
    <property type="project" value="InterPro"/>
</dbReference>
<dbReference type="RefSeq" id="WP_035572785.1">
    <property type="nucleotide sequence ID" value="NZ_ARYH01000002.1"/>
</dbReference>
<dbReference type="GO" id="GO:0015628">
    <property type="term" value="P:protein secretion by the type II secretion system"/>
    <property type="evidence" value="ECO:0007669"/>
    <property type="project" value="InterPro"/>
</dbReference>
<evidence type="ECO:0000256" key="8">
    <source>
        <dbReference type="ARBA" id="ARBA00022927"/>
    </source>
</evidence>
<dbReference type="OrthoDB" id="7631278at2"/>
<reference evidence="11 12" key="1">
    <citation type="journal article" date="2014" name="Antonie Van Leeuwenhoek">
        <title>Hyphomonas beringensis sp. nov. and Hyphomonas chukchiensis sp. nov., isolated from surface seawater of the Bering Sea and Chukchi Sea.</title>
        <authorList>
            <person name="Li C."/>
            <person name="Lai Q."/>
            <person name="Li G."/>
            <person name="Dong C."/>
            <person name="Wang J."/>
            <person name="Liao Y."/>
            <person name="Shao Z."/>
        </authorList>
    </citation>
    <scope>NUCLEOTIDE SEQUENCE [LARGE SCALE GENOMIC DNA]</scope>
    <source>
        <strain evidence="11 12">MHS-3</strain>
    </source>
</reference>
<dbReference type="PATRIC" id="fig|1280949.3.peg.2875"/>
<dbReference type="Proteomes" id="UP000027446">
    <property type="component" value="Unassembled WGS sequence"/>
</dbReference>
<evidence type="ECO:0000256" key="7">
    <source>
        <dbReference type="ARBA" id="ARBA00022692"/>
    </source>
</evidence>